<gene>
    <name evidence="1" type="ORF">SKP52_00280</name>
</gene>
<accession>A0A0A7PA99</accession>
<name>A0A0A7PA99_9SPHN</name>
<sequence length="98" mass="11062">MRRSEAFNVLSLMGRDRVRTDGKTYWPEPDKIRMSARIASACRESGTAWGWRIFILPSGIVQTALSKLISLHSIWRISPGRWNRWGVSFNAAITAGSP</sequence>
<organism evidence="1 2">
    <name type="scientific">Sphingopyxis fribergensis</name>
    <dbReference type="NCBI Taxonomy" id="1515612"/>
    <lineage>
        <taxon>Bacteria</taxon>
        <taxon>Pseudomonadati</taxon>
        <taxon>Pseudomonadota</taxon>
        <taxon>Alphaproteobacteria</taxon>
        <taxon>Sphingomonadales</taxon>
        <taxon>Sphingomonadaceae</taxon>
        <taxon>Sphingopyxis</taxon>
    </lineage>
</organism>
<keyword evidence="2" id="KW-1185">Reference proteome</keyword>
<reference evidence="1 2" key="1">
    <citation type="journal article" date="2015" name="Int. J. Syst. Evol. Microbiol.">
        <title>Description of Sphingopyxis fribergensis sp. nov. - a soil bacterium with the ability to degrade styrene and phenylacetic acid.</title>
        <authorList>
            <person name="Oelschlagel M."/>
            <person name="Ruckert C."/>
            <person name="Kalinowski J."/>
            <person name="Schmidt G."/>
            <person name="Schlomann M."/>
            <person name="Tischler D."/>
        </authorList>
    </citation>
    <scope>NUCLEOTIDE SEQUENCE [LARGE SCALE GENOMIC DNA]</scope>
    <source>
        <strain evidence="1 2">Kp5.2</strain>
    </source>
</reference>
<dbReference type="HOGENOM" id="CLU_2332195_0_0_5"/>
<protein>
    <submittedName>
        <fullName evidence="1">Uncharacterized protein</fullName>
    </submittedName>
</protein>
<dbReference type="KEGG" id="sphk:SKP52_00280"/>
<dbReference type="EMBL" id="CP009122">
    <property type="protein sequence ID" value="AJA07006.1"/>
    <property type="molecule type" value="Genomic_DNA"/>
</dbReference>
<evidence type="ECO:0000313" key="2">
    <source>
        <dbReference type="Proteomes" id="UP000030907"/>
    </source>
</evidence>
<dbReference type="Proteomes" id="UP000030907">
    <property type="component" value="Chromosome"/>
</dbReference>
<proteinExistence type="predicted"/>
<evidence type="ECO:0000313" key="1">
    <source>
        <dbReference type="EMBL" id="AJA07006.1"/>
    </source>
</evidence>
<dbReference type="AlphaFoldDB" id="A0A0A7PA99"/>